<gene>
    <name evidence="1" type="ORF">I4F81_009314</name>
</gene>
<keyword evidence="2" id="KW-1185">Reference proteome</keyword>
<evidence type="ECO:0000313" key="1">
    <source>
        <dbReference type="EMBL" id="KAK1866802.1"/>
    </source>
</evidence>
<evidence type="ECO:0000313" key="2">
    <source>
        <dbReference type="Proteomes" id="UP000798662"/>
    </source>
</evidence>
<protein>
    <submittedName>
        <fullName evidence="1">Uncharacterized protein</fullName>
    </submittedName>
</protein>
<name>A0ACC3CAI8_PYRYE</name>
<dbReference type="EMBL" id="CM020619">
    <property type="protein sequence ID" value="KAK1866802.1"/>
    <property type="molecule type" value="Genomic_DNA"/>
</dbReference>
<dbReference type="Proteomes" id="UP000798662">
    <property type="component" value="Chromosome 2"/>
</dbReference>
<organism evidence="1 2">
    <name type="scientific">Pyropia yezoensis</name>
    <name type="common">Susabi-nori</name>
    <name type="synonym">Porphyra yezoensis</name>
    <dbReference type="NCBI Taxonomy" id="2788"/>
    <lineage>
        <taxon>Eukaryota</taxon>
        <taxon>Rhodophyta</taxon>
        <taxon>Bangiophyceae</taxon>
        <taxon>Bangiales</taxon>
        <taxon>Bangiaceae</taxon>
        <taxon>Pyropia</taxon>
    </lineage>
</organism>
<reference evidence="1" key="1">
    <citation type="submission" date="2019-11" db="EMBL/GenBank/DDBJ databases">
        <title>Nori genome reveals adaptations in red seaweeds to the harsh intertidal environment.</title>
        <authorList>
            <person name="Wang D."/>
            <person name="Mao Y."/>
        </authorList>
    </citation>
    <scope>NUCLEOTIDE SEQUENCE</scope>
    <source>
        <tissue evidence="1">Gametophyte</tissue>
    </source>
</reference>
<comment type="caution">
    <text evidence="1">The sequence shown here is derived from an EMBL/GenBank/DDBJ whole genome shotgun (WGS) entry which is preliminary data.</text>
</comment>
<sequence>MAFLPCVLLSAGGPTRVGACTIRPRMALRGRSPEQRDAELQAQKEILERRRNEKKSAQYMESVASRRAEAEAFFQSNQLDIQPGEDPLEAWKRKEARGLIKPIGYEDVPEGGIPLPAASFGIPKYDNGERFDLRLPHVDVGYESADADVMGKVARFFGFGKKPDAKPKE</sequence>
<accession>A0ACC3CAI8</accession>
<proteinExistence type="predicted"/>